<name>A0A1I7N3M0_9BACT</name>
<dbReference type="InterPro" id="IPR011051">
    <property type="entry name" value="RmlC_Cupin_sf"/>
</dbReference>
<evidence type="ECO:0000313" key="6">
    <source>
        <dbReference type="Proteomes" id="UP000199537"/>
    </source>
</evidence>
<dbReference type="PROSITE" id="PS01124">
    <property type="entry name" value="HTH_ARAC_FAMILY_2"/>
    <property type="match status" value="1"/>
</dbReference>
<dbReference type="SUPFAM" id="SSF46689">
    <property type="entry name" value="Homeodomain-like"/>
    <property type="match status" value="2"/>
</dbReference>
<keyword evidence="3" id="KW-0804">Transcription</keyword>
<proteinExistence type="predicted"/>
<keyword evidence="1" id="KW-0805">Transcription regulation</keyword>
<reference evidence="6" key="1">
    <citation type="submission" date="2016-10" db="EMBL/GenBank/DDBJ databases">
        <authorList>
            <person name="Varghese N."/>
            <person name="Submissions S."/>
        </authorList>
    </citation>
    <scope>NUCLEOTIDE SEQUENCE [LARGE SCALE GENOMIC DNA]</scope>
    <source>
        <strain evidence="6">DSM 14807</strain>
    </source>
</reference>
<dbReference type="InterPro" id="IPR018062">
    <property type="entry name" value="HTH_AraC-typ_CS"/>
</dbReference>
<keyword evidence="2 5" id="KW-0238">DNA-binding</keyword>
<evidence type="ECO:0000313" key="5">
    <source>
        <dbReference type="EMBL" id="SFV29255.1"/>
    </source>
</evidence>
<dbReference type="STRING" id="1393122.SAMN05660895_0513"/>
<evidence type="ECO:0000259" key="4">
    <source>
        <dbReference type="PROSITE" id="PS01124"/>
    </source>
</evidence>
<dbReference type="InterPro" id="IPR018060">
    <property type="entry name" value="HTH_AraC"/>
</dbReference>
<evidence type="ECO:0000256" key="3">
    <source>
        <dbReference type="ARBA" id="ARBA00023163"/>
    </source>
</evidence>
<accession>A0A1I7N3M0</accession>
<evidence type="ECO:0000256" key="2">
    <source>
        <dbReference type="ARBA" id="ARBA00023125"/>
    </source>
</evidence>
<dbReference type="Gene3D" id="1.10.10.60">
    <property type="entry name" value="Homeodomain-like"/>
    <property type="match status" value="2"/>
</dbReference>
<keyword evidence="6" id="KW-1185">Reference proteome</keyword>
<feature type="domain" description="HTH araC/xylS-type" evidence="4">
    <location>
        <begin position="189"/>
        <end position="287"/>
    </location>
</feature>
<evidence type="ECO:0000256" key="1">
    <source>
        <dbReference type="ARBA" id="ARBA00023015"/>
    </source>
</evidence>
<dbReference type="SMART" id="SM00342">
    <property type="entry name" value="HTH_ARAC"/>
    <property type="match status" value="1"/>
</dbReference>
<protein>
    <submittedName>
        <fullName evidence="5">AraC-type DNA-binding protein</fullName>
    </submittedName>
</protein>
<organism evidence="5 6">
    <name type="scientific">Thermoflavifilum thermophilum</name>
    <dbReference type="NCBI Taxonomy" id="1393122"/>
    <lineage>
        <taxon>Bacteria</taxon>
        <taxon>Pseudomonadati</taxon>
        <taxon>Bacteroidota</taxon>
        <taxon>Chitinophagia</taxon>
        <taxon>Chitinophagales</taxon>
        <taxon>Chitinophagaceae</taxon>
        <taxon>Thermoflavifilum</taxon>
    </lineage>
</organism>
<dbReference type="Proteomes" id="UP000199537">
    <property type="component" value="Unassembled WGS sequence"/>
</dbReference>
<dbReference type="OrthoDB" id="745435at2"/>
<dbReference type="AlphaFoldDB" id="A0A1I7N3M0"/>
<dbReference type="PANTHER" id="PTHR43280">
    <property type="entry name" value="ARAC-FAMILY TRANSCRIPTIONAL REGULATOR"/>
    <property type="match status" value="1"/>
</dbReference>
<dbReference type="EMBL" id="FPCJ01000001">
    <property type="protein sequence ID" value="SFV29255.1"/>
    <property type="molecule type" value="Genomic_DNA"/>
</dbReference>
<gene>
    <name evidence="5" type="ORF">SAMN05660895_0513</name>
</gene>
<dbReference type="PROSITE" id="PS00041">
    <property type="entry name" value="HTH_ARAC_FAMILY_1"/>
    <property type="match status" value="1"/>
</dbReference>
<dbReference type="GO" id="GO:0003700">
    <property type="term" value="F:DNA-binding transcription factor activity"/>
    <property type="evidence" value="ECO:0007669"/>
    <property type="project" value="InterPro"/>
</dbReference>
<dbReference type="InterPro" id="IPR014710">
    <property type="entry name" value="RmlC-like_jellyroll"/>
</dbReference>
<sequence length="291" mass="34610">MRMSIIPFKIPKTRTEFYHYQIDRLNHFYDKLHQHPEIQITYIEKGHGNLIVGDYTGCFSPGDVYIIGSSLPHVFKSDAVYYQQKKKRSVGYSLYIDMKAWEQEFWKCNDTLSVARFYHQCYQAYQLQGALAKEVATRLLRLRRLTGFRRVLWVLDLLYLIYERRQELLLVADGGWLKMIGETGDVRMSHIIRFTLEEYHRPISLQEVAGLANLSVEAFCRYFKNRTRKTYISFLNEVRIHHACRLLAEKEFSFSEIAYQVGFSNLSYFNRIFKRITQKSPGEYVMMLKKK</sequence>
<dbReference type="Pfam" id="PF12833">
    <property type="entry name" value="HTH_18"/>
    <property type="match status" value="1"/>
</dbReference>
<dbReference type="InterPro" id="IPR009057">
    <property type="entry name" value="Homeodomain-like_sf"/>
</dbReference>
<dbReference type="GO" id="GO:0043565">
    <property type="term" value="F:sequence-specific DNA binding"/>
    <property type="evidence" value="ECO:0007669"/>
    <property type="project" value="InterPro"/>
</dbReference>
<dbReference type="SUPFAM" id="SSF51182">
    <property type="entry name" value="RmlC-like cupins"/>
    <property type="match status" value="2"/>
</dbReference>
<dbReference type="Gene3D" id="2.60.120.10">
    <property type="entry name" value="Jelly Rolls"/>
    <property type="match status" value="1"/>
</dbReference>
<dbReference type="PANTHER" id="PTHR43280:SF27">
    <property type="entry name" value="TRANSCRIPTIONAL REGULATOR MTLR"/>
    <property type="match status" value="1"/>
</dbReference>